<dbReference type="SUPFAM" id="SSF144232">
    <property type="entry name" value="HIT/MYND zinc finger-like"/>
    <property type="match status" value="1"/>
</dbReference>
<dbReference type="InterPro" id="IPR007529">
    <property type="entry name" value="Znf_HIT"/>
</dbReference>
<keyword evidence="5" id="KW-1185">Reference proteome</keyword>
<keyword evidence="1" id="KW-0862">Zinc</keyword>
<dbReference type="Proteomes" id="UP000031737">
    <property type="component" value="Unassembled WGS sequence"/>
</dbReference>
<evidence type="ECO:0000259" key="3">
    <source>
        <dbReference type="PROSITE" id="PS51083"/>
    </source>
</evidence>
<reference evidence="4 5" key="1">
    <citation type="submission" date="2013-07" db="EMBL/GenBank/DDBJ databases">
        <authorList>
            <person name="Stoco P.H."/>
            <person name="Wagner G."/>
            <person name="Gerber A."/>
            <person name="Zaha A."/>
            <person name="Thompson C."/>
            <person name="Bartholomeu D.C."/>
            <person name="Luckemeyer D.D."/>
            <person name="Bahia D."/>
            <person name="Loreto E."/>
            <person name="Prestes E.B."/>
            <person name="Lima F.M."/>
            <person name="Rodrigues-Luiz G."/>
            <person name="Vallejo G.A."/>
            <person name="Filho J.F."/>
            <person name="Monteiro K.M."/>
            <person name="Tyler K.M."/>
            <person name="de Almeida L.G."/>
            <person name="Ortiz M.F."/>
            <person name="Siervo M.A."/>
            <person name="de Moraes M.H."/>
            <person name="Cunha O.L."/>
            <person name="Mendonca-Neto R."/>
            <person name="Silva R."/>
            <person name="Teixeira S.M."/>
            <person name="Murta S.M."/>
            <person name="Sincero T.C."/>
            <person name="Mendes T.A."/>
            <person name="Urmenyi T.P."/>
            <person name="Silva V.G."/>
            <person name="da Rocha W.D."/>
            <person name="Andersson B."/>
            <person name="Romanha A.J."/>
            <person name="Steindel M."/>
            <person name="de Vasconcelos A.T."/>
            <person name="Grisard E.C."/>
        </authorList>
    </citation>
    <scope>NUCLEOTIDE SEQUENCE [LARGE SCALE GENOMIC DNA]</scope>
    <source>
        <strain evidence="4 5">SC58</strain>
    </source>
</reference>
<dbReference type="AlphaFoldDB" id="A0A061J6S0"/>
<dbReference type="Gene3D" id="3.30.60.190">
    <property type="match status" value="1"/>
</dbReference>
<dbReference type="PROSITE" id="PS51083">
    <property type="entry name" value="ZF_HIT"/>
    <property type="match status" value="1"/>
</dbReference>
<dbReference type="VEuPathDB" id="TriTrypDB:TRSC58_02242"/>
<gene>
    <name evidence="4" type="ORF">TRSC58_02242</name>
</gene>
<dbReference type="CDD" id="cd23024">
    <property type="entry name" value="zf-HIT_ZNHIT2-3"/>
    <property type="match status" value="1"/>
</dbReference>
<organism evidence="4 5">
    <name type="scientific">Trypanosoma rangeli SC58</name>
    <dbReference type="NCBI Taxonomy" id="429131"/>
    <lineage>
        <taxon>Eukaryota</taxon>
        <taxon>Discoba</taxon>
        <taxon>Euglenozoa</taxon>
        <taxon>Kinetoplastea</taxon>
        <taxon>Metakinetoplastina</taxon>
        <taxon>Trypanosomatida</taxon>
        <taxon>Trypanosomatidae</taxon>
        <taxon>Trypanosoma</taxon>
        <taxon>Herpetosoma</taxon>
    </lineage>
</organism>
<feature type="region of interest" description="Disordered" evidence="2">
    <location>
        <begin position="50"/>
        <end position="74"/>
    </location>
</feature>
<feature type="domain" description="HIT-type" evidence="3">
    <location>
        <begin position="4"/>
        <end position="40"/>
    </location>
</feature>
<evidence type="ECO:0000313" key="5">
    <source>
        <dbReference type="Proteomes" id="UP000031737"/>
    </source>
</evidence>
<name>A0A061J6S0_TRYRA</name>
<protein>
    <recommendedName>
        <fullName evidence="3">HIT-type domain-containing protein</fullName>
    </recommendedName>
</protein>
<comment type="caution">
    <text evidence="4">The sequence shown here is derived from an EMBL/GenBank/DDBJ whole genome shotgun (WGS) entry which is preliminary data.</text>
</comment>
<evidence type="ECO:0000256" key="2">
    <source>
        <dbReference type="SAM" id="MobiDB-lite"/>
    </source>
</evidence>
<dbReference type="GO" id="GO:0008270">
    <property type="term" value="F:zinc ion binding"/>
    <property type="evidence" value="ECO:0007669"/>
    <property type="project" value="UniProtKB-UniRule"/>
</dbReference>
<dbReference type="EMBL" id="AUPL01002242">
    <property type="protein sequence ID" value="ESL10030.1"/>
    <property type="molecule type" value="Genomic_DNA"/>
</dbReference>
<evidence type="ECO:0000313" key="4">
    <source>
        <dbReference type="EMBL" id="ESL10030.1"/>
    </source>
</evidence>
<accession>A0A061J6S0</accession>
<dbReference type="Pfam" id="PF04438">
    <property type="entry name" value="zf-HIT"/>
    <property type="match status" value="1"/>
</dbReference>
<dbReference type="OrthoDB" id="18412at2759"/>
<keyword evidence="1" id="KW-0479">Metal-binding</keyword>
<evidence type="ECO:0000256" key="1">
    <source>
        <dbReference type="PROSITE-ProRule" id="PRU00453"/>
    </source>
</evidence>
<keyword evidence="1" id="KW-0863">Zinc-finger</keyword>
<sequence>MVRCVVCEKESSRYRCRLCGVAYCCSACYKAHRHSEPPMHSEQLLPSMGEDARDKEVEASAKKEESKELQTRSSDKQNAAVVCHEAHVKRERGSEVSFIEGERDADGVLVVLGEAHLSELAHDKNIRNKLRSSELQRLLRVIDASRSRIDALEAAMTNNPEFKEFCDNVLGVVNAAEIRLRPWVK</sequence>
<proteinExistence type="predicted"/>